<keyword evidence="5" id="KW-0539">Nucleus</keyword>
<dbReference type="SUPFAM" id="SSF53098">
    <property type="entry name" value="Ribonuclease H-like"/>
    <property type="match status" value="1"/>
</dbReference>
<feature type="compositionally biased region" description="Acidic residues" evidence="6">
    <location>
        <begin position="638"/>
        <end position="667"/>
    </location>
</feature>
<dbReference type="InterPro" id="IPR012337">
    <property type="entry name" value="RNaseH-like_sf"/>
</dbReference>
<sequence>MEASLVKLAEAISRLPDGRLAGARTGPLGQHLWASLDNTGTPQYPEDEEGPYKAFNIGWERAFRIPPGRDRSSLFPLVCRGKYGLILAHNWAKHYASLVQDMDVKMIQLRVDQLLDLISAALKAHISDVSENHNLGHSKDSVLQEDGDATEAELPTGESKKRKKKDSGQETQKVINLDAHEPATASQTTKKQRKKHCTKSPDASNDDTSNETTQAPAKKAPAKKKAAKKKTVVVDSVSASLIIAGRPLMSSKSSSSSEDEDDNSPARTSDKLTWALSQYLTKEAKSVQKGEKRVWKVFCRYCNKYRTTLRTKGVQSFADETLPLSTPSNWISHALECTRHPINQSFETFQSIARNSGTMPASDVTASDQTNKIMTAFLQPGREQPESQSKAKVTKPGYRERVVVAAVTDDMVYSFTEKPGMQRLLEYILPENIPATISHQTISRDVESLHKALAKKLHLMLQENDSQISIASDIVTTWGMVHSFCGIVVSFIDKDWVRHEYVLDLIPLNGDHSGKTIGRLIYKRLHRAGIVTKMIASAADNASSNGPMNEEVVRRCCKALPDFTMSLETRNFQIGCGGHVTNLVAQKIDSVLGLCVAPEVEDLYDEIRSEPLFYDIEQDPVALEEQRVMEQETMAGVDPDECNSEDEQIELEDESTSELESEEEWEDEENGTIHSAAVYILRSEIRRKKARRFIRRKVQRKYRHLVFVRSMWVRWNTRLAELRRAYLLRAAFDYFVERMGDGFTGKALAAAQRKIKKWRMDSTDWEFVEQLIKALEILELITKEFSLKTVPTLPKVLPFYKLMETDLEAKSKELRSIPNLSAALLAGSKMATKYINKALEGDYPMLATLLHPALRLRFFQNSNWDPSVANRAKKILVEIVQRYLAEIPTSDTALVAEAAPTRSVFGLAATMGSRTGGVASLDASAEIELYFGGISPVADMFDDPLGWWKDQAVTLKGLAPAARDILGIPGVSISVERLFSSLRHTLKESRMSMTPEKIAMSVSTKEWIKSGLNEGLHYTDFIRMHSK</sequence>
<evidence type="ECO:0000256" key="4">
    <source>
        <dbReference type="ARBA" id="ARBA00022833"/>
    </source>
</evidence>
<evidence type="ECO:0000313" key="9">
    <source>
        <dbReference type="Proteomes" id="UP001295794"/>
    </source>
</evidence>
<dbReference type="Proteomes" id="UP001295794">
    <property type="component" value="Unassembled WGS sequence"/>
</dbReference>
<dbReference type="EMBL" id="CAVNYO010000403">
    <property type="protein sequence ID" value="CAK5274940.1"/>
    <property type="molecule type" value="Genomic_DNA"/>
</dbReference>
<feature type="compositionally biased region" description="Basic residues" evidence="6">
    <location>
        <begin position="220"/>
        <end position="231"/>
    </location>
</feature>
<keyword evidence="3" id="KW-0863">Zinc-finger</keyword>
<comment type="subcellular location">
    <subcellularLocation>
        <location evidence="1">Nucleus</location>
    </subcellularLocation>
</comment>
<dbReference type="GO" id="GO:0008270">
    <property type="term" value="F:zinc ion binding"/>
    <property type="evidence" value="ECO:0007669"/>
    <property type="project" value="UniProtKB-KW"/>
</dbReference>
<evidence type="ECO:0000313" key="8">
    <source>
        <dbReference type="EMBL" id="CAK5274940.1"/>
    </source>
</evidence>
<feature type="region of interest" description="Disordered" evidence="6">
    <location>
        <begin position="634"/>
        <end position="667"/>
    </location>
</feature>
<dbReference type="AlphaFoldDB" id="A0AAD2HHK0"/>
<organism evidence="8 9">
    <name type="scientific">Mycena citricolor</name>
    <dbReference type="NCBI Taxonomy" id="2018698"/>
    <lineage>
        <taxon>Eukaryota</taxon>
        <taxon>Fungi</taxon>
        <taxon>Dikarya</taxon>
        <taxon>Basidiomycota</taxon>
        <taxon>Agaricomycotina</taxon>
        <taxon>Agaricomycetes</taxon>
        <taxon>Agaricomycetidae</taxon>
        <taxon>Agaricales</taxon>
        <taxon>Marasmiineae</taxon>
        <taxon>Mycenaceae</taxon>
        <taxon>Mycena</taxon>
    </lineage>
</organism>
<evidence type="ECO:0000256" key="2">
    <source>
        <dbReference type="ARBA" id="ARBA00022723"/>
    </source>
</evidence>
<keyword evidence="4" id="KW-0862">Zinc</keyword>
<dbReference type="PANTHER" id="PTHR46481">
    <property type="entry name" value="ZINC FINGER BED DOMAIN-CONTAINING PROTEIN 4"/>
    <property type="match status" value="1"/>
</dbReference>
<evidence type="ECO:0000256" key="5">
    <source>
        <dbReference type="ARBA" id="ARBA00023242"/>
    </source>
</evidence>
<keyword evidence="2" id="KW-0479">Metal-binding</keyword>
<comment type="caution">
    <text evidence="8">The sequence shown here is derived from an EMBL/GenBank/DDBJ whole genome shotgun (WGS) entry which is preliminary data.</text>
</comment>
<name>A0AAD2HHK0_9AGAR</name>
<dbReference type="Pfam" id="PF05699">
    <property type="entry name" value="Dimer_Tnp_hAT"/>
    <property type="match status" value="1"/>
</dbReference>
<feature type="region of interest" description="Disordered" evidence="6">
    <location>
        <begin position="131"/>
        <end position="231"/>
    </location>
</feature>
<proteinExistence type="predicted"/>
<feature type="domain" description="HAT C-terminal dimerisation" evidence="7">
    <location>
        <begin position="936"/>
        <end position="1008"/>
    </location>
</feature>
<gene>
    <name evidence="8" type="ORF">MYCIT1_LOCUS22371</name>
</gene>
<protein>
    <recommendedName>
        <fullName evidence="7">HAT C-terminal dimerisation domain-containing protein</fullName>
    </recommendedName>
</protein>
<dbReference type="GO" id="GO:0005634">
    <property type="term" value="C:nucleus"/>
    <property type="evidence" value="ECO:0007669"/>
    <property type="project" value="UniProtKB-SubCell"/>
</dbReference>
<dbReference type="GO" id="GO:0046983">
    <property type="term" value="F:protein dimerization activity"/>
    <property type="evidence" value="ECO:0007669"/>
    <property type="project" value="InterPro"/>
</dbReference>
<reference evidence="8" key="1">
    <citation type="submission" date="2023-11" db="EMBL/GenBank/DDBJ databases">
        <authorList>
            <person name="De Vega J J."/>
            <person name="De Vega J J."/>
        </authorList>
    </citation>
    <scope>NUCLEOTIDE SEQUENCE</scope>
</reference>
<dbReference type="InterPro" id="IPR052035">
    <property type="entry name" value="ZnF_BED_domain_contain"/>
</dbReference>
<accession>A0AAD2HHK0</accession>
<evidence type="ECO:0000256" key="6">
    <source>
        <dbReference type="SAM" id="MobiDB-lite"/>
    </source>
</evidence>
<evidence type="ECO:0000256" key="3">
    <source>
        <dbReference type="ARBA" id="ARBA00022771"/>
    </source>
</evidence>
<feature type="region of interest" description="Disordered" evidence="6">
    <location>
        <begin position="248"/>
        <end position="269"/>
    </location>
</feature>
<evidence type="ECO:0000256" key="1">
    <source>
        <dbReference type="ARBA" id="ARBA00004123"/>
    </source>
</evidence>
<dbReference type="InterPro" id="IPR008906">
    <property type="entry name" value="HATC_C_dom"/>
</dbReference>
<keyword evidence="9" id="KW-1185">Reference proteome</keyword>
<evidence type="ECO:0000259" key="7">
    <source>
        <dbReference type="Pfam" id="PF05699"/>
    </source>
</evidence>
<dbReference type="PANTHER" id="PTHR46481:SF10">
    <property type="entry name" value="ZINC FINGER BED DOMAIN-CONTAINING PROTEIN 39"/>
    <property type="match status" value="1"/>
</dbReference>